<name>A0ABV2T7K5_9BACT</name>
<keyword evidence="7" id="KW-1185">Reference proteome</keyword>
<dbReference type="Pfam" id="PF00383">
    <property type="entry name" value="dCMP_cyt_deam_1"/>
    <property type="match status" value="1"/>
</dbReference>
<dbReference type="NCBIfam" id="NF004064">
    <property type="entry name" value="PRK05578.1"/>
    <property type="match status" value="1"/>
</dbReference>
<dbReference type="InterPro" id="IPR002125">
    <property type="entry name" value="CMP_dCMP_dom"/>
</dbReference>
<comment type="similarity">
    <text evidence="1">Belongs to the cytidine and deoxycytidylate deaminase family.</text>
</comment>
<dbReference type="InterPro" id="IPR016193">
    <property type="entry name" value="Cytidine_deaminase-like"/>
</dbReference>
<dbReference type="Proteomes" id="UP001549749">
    <property type="component" value="Unassembled WGS sequence"/>
</dbReference>
<gene>
    <name evidence="6" type="ORF">ABR189_13240</name>
</gene>
<dbReference type="PROSITE" id="PS00903">
    <property type="entry name" value="CYT_DCMP_DEAMINASES_1"/>
    <property type="match status" value="1"/>
</dbReference>
<dbReference type="InterPro" id="IPR016192">
    <property type="entry name" value="APOBEC/CMP_deaminase_Zn-bd"/>
</dbReference>
<evidence type="ECO:0000313" key="7">
    <source>
        <dbReference type="Proteomes" id="UP001549749"/>
    </source>
</evidence>
<evidence type="ECO:0000259" key="5">
    <source>
        <dbReference type="PROSITE" id="PS51747"/>
    </source>
</evidence>
<keyword evidence="3 6" id="KW-0378">Hydrolase</keyword>
<accession>A0ABV2T7K5</accession>
<evidence type="ECO:0000256" key="2">
    <source>
        <dbReference type="ARBA" id="ARBA00022723"/>
    </source>
</evidence>
<dbReference type="InterPro" id="IPR050202">
    <property type="entry name" value="Cyt/Deoxycyt_deaminase"/>
</dbReference>
<dbReference type="PROSITE" id="PS51747">
    <property type="entry name" value="CYT_DCMP_DEAMINASES_2"/>
    <property type="match status" value="1"/>
</dbReference>
<evidence type="ECO:0000256" key="3">
    <source>
        <dbReference type="ARBA" id="ARBA00022801"/>
    </source>
</evidence>
<reference evidence="6 7" key="1">
    <citation type="submission" date="2024-06" db="EMBL/GenBank/DDBJ databases">
        <title>Chitinophaga defluvii sp. nov., isolated from municipal sewage.</title>
        <authorList>
            <person name="Zhang L."/>
        </authorList>
    </citation>
    <scope>NUCLEOTIDE SEQUENCE [LARGE SCALE GENOMIC DNA]</scope>
    <source>
        <strain evidence="6 7">H8</strain>
    </source>
</reference>
<dbReference type="RefSeq" id="WP_354660980.1">
    <property type="nucleotide sequence ID" value="NZ_JBEXAC010000001.1"/>
</dbReference>
<proteinExistence type="inferred from homology"/>
<comment type="caution">
    <text evidence="6">The sequence shown here is derived from an EMBL/GenBank/DDBJ whole genome shotgun (WGS) entry which is preliminary data.</text>
</comment>
<evidence type="ECO:0000256" key="4">
    <source>
        <dbReference type="ARBA" id="ARBA00022833"/>
    </source>
</evidence>
<sequence>MKKYQQQFEYDVYDDQTSLSAADAALLQIARDVTQHAYAPYSHFRVGAAARLVNGETITGTNQENASFPVGICAERVALSTASSLYPEVAIDTIAISYHNLEGESNKPISPCGICRQTLAEYEQRLHRPIRLVLGGLQGKVFVLQTASHLLPLSFSSNDMG</sequence>
<dbReference type="EC" id="3.5.4.5" evidence="6"/>
<evidence type="ECO:0000313" key="6">
    <source>
        <dbReference type="EMBL" id="MET6998345.1"/>
    </source>
</evidence>
<dbReference type="SUPFAM" id="SSF53927">
    <property type="entry name" value="Cytidine deaminase-like"/>
    <property type="match status" value="1"/>
</dbReference>
<feature type="domain" description="CMP/dCMP-type deaminase" evidence="5">
    <location>
        <begin position="21"/>
        <end position="158"/>
    </location>
</feature>
<evidence type="ECO:0000256" key="1">
    <source>
        <dbReference type="ARBA" id="ARBA00006576"/>
    </source>
</evidence>
<dbReference type="EMBL" id="JBEXAC010000001">
    <property type="protein sequence ID" value="MET6998345.1"/>
    <property type="molecule type" value="Genomic_DNA"/>
</dbReference>
<dbReference type="PANTHER" id="PTHR11644:SF2">
    <property type="entry name" value="CYTIDINE DEAMINASE"/>
    <property type="match status" value="1"/>
</dbReference>
<dbReference type="PANTHER" id="PTHR11644">
    <property type="entry name" value="CYTIDINE DEAMINASE"/>
    <property type="match status" value="1"/>
</dbReference>
<dbReference type="Gene3D" id="3.40.140.10">
    <property type="entry name" value="Cytidine Deaminase, domain 2"/>
    <property type="match status" value="1"/>
</dbReference>
<dbReference type="CDD" id="cd01283">
    <property type="entry name" value="cytidine_deaminase"/>
    <property type="match status" value="1"/>
</dbReference>
<protein>
    <submittedName>
        <fullName evidence="6">Cytidine deaminase</fullName>
        <ecNumber evidence="6">3.5.4.5</ecNumber>
    </submittedName>
</protein>
<dbReference type="GO" id="GO:0004126">
    <property type="term" value="F:cytidine deaminase activity"/>
    <property type="evidence" value="ECO:0007669"/>
    <property type="project" value="UniProtKB-EC"/>
</dbReference>
<keyword evidence="2" id="KW-0479">Metal-binding</keyword>
<keyword evidence="4" id="KW-0862">Zinc</keyword>
<organism evidence="6 7">
    <name type="scientific">Chitinophaga defluvii</name>
    <dbReference type="NCBI Taxonomy" id="3163343"/>
    <lineage>
        <taxon>Bacteria</taxon>
        <taxon>Pseudomonadati</taxon>
        <taxon>Bacteroidota</taxon>
        <taxon>Chitinophagia</taxon>
        <taxon>Chitinophagales</taxon>
        <taxon>Chitinophagaceae</taxon>
        <taxon>Chitinophaga</taxon>
    </lineage>
</organism>